<protein>
    <recommendedName>
        <fullName evidence="3">STAS/SEC14 domain-containing protein</fullName>
    </recommendedName>
</protein>
<dbReference type="EMBL" id="WJXB01000004">
    <property type="protein sequence ID" value="MRN54323.1"/>
    <property type="molecule type" value="Genomic_DNA"/>
</dbReference>
<dbReference type="AlphaFoldDB" id="A0A7X2L2M3"/>
<organism evidence="1 2">
    <name type="scientific">Paenibacillus monticola</name>
    <dbReference type="NCBI Taxonomy" id="2666075"/>
    <lineage>
        <taxon>Bacteria</taxon>
        <taxon>Bacillati</taxon>
        <taxon>Bacillota</taxon>
        <taxon>Bacilli</taxon>
        <taxon>Bacillales</taxon>
        <taxon>Paenibacillaceae</taxon>
        <taxon>Paenibacillus</taxon>
    </lineage>
</organism>
<proteinExistence type="predicted"/>
<sequence length="118" mass="13135">MSFVIDYNVRKNRIEVITNGITEENAHDYNEQFAEIIEIVKPGFTGITDVRTSKSVLSPEVAALLAPTGEMATVAGVAGWVYIADAPIWIIQMNRLFGKFAVHYKTREEAIAYLDSLV</sequence>
<name>A0A7X2L2M3_9BACL</name>
<comment type="caution">
    <text evidence="1">The sequence shown here is derived from an EMBL/GenBank/DDBJ whole genome shotgun (WGS) entry which is preliminary data.</text>
</comment>
<evidence type="ECO:0000313" key="2">
    <source>
        <dbReference type="Proteomes" id="UP000463051"/>
    </source>
</evidence>
<dbReference type="RefSeq" id="WP_154119310.1">
    <property type="nucleotide sequence ID" value="NZ_WJXB01000004.1"/>
</dbReference>
<reference evidence="1 2" key="1">
    <citation type="submission" date="2019-11" db="EMBL/GenBank/DDBJ databases">
        <title>Paenibacillus monticola sp. nov., a novel PGPR strain isolated from mountain sample in China.</title>
        <authorList>
            <person name="Zhao Q."/>
            <person name="Li H.-P."/>
            <person name="Zhang J.-L."/>
        </authorList>
    </citation>
    <scope>NUCLEOTIDE SEQUENCE [LARGE SCALE GENOMIC DNA]</scope>
    <source>
        <strain evidence="1 2">LC-T2</strain>
    </source>
</reference>
<dbReference type="Proteomes" id="UP000463051">
    <property type="component" value="Unassembled WGS sequence"/>
</dbReference>
<accession>A0A7X2L2M3</accession>
<evidence type="ECO:0008006" key="3">
    <source>
        <dbReference type="Google" id="ProtNLM"/>
    </source>
</evidence>
<evidence type="ECO:0000313" key="1">
    <source>
        <dbReference type="EMBL" id="MRN54323.1"/>
    </source>
</evidence>
<keyword evidence="2" id="KW-1185">Reference proteome</keyword>
<gene>
    <name evidence="1" type="ORF">GJB61_15150</name>
</gene>